<dbReference type="PANTHER" id="PTHR38137">
    <property type="entry name" value="PRC-BARREL DOMAIN PROTEIN"/>
    <property type="match status" value="1"/>
</dbReference>
<gene>
    <name evidence="2" type="ORF">ENG09_01965</name>
    <name evidence="3" type="ORF">ENI32_07110</name>
</gene>
<dbReference type="InterPro" id="IPR011033">
    <property type="entry name" value="PRC_barrel-like_sf"/>
</dbReference>
<evidence type="ECO:0000259" key="1">
    <source>
        <dbReference type="Pfam" id="PF05239"/>
    </source>
</evidence>
<reference evidence="2" key="1">
    <citation type="journal article" date="2020" name="mSystems">
        <title>Genome- and Community-Level Interaction Insights into Carbon Utilization and Element Cycling Functions of Hydrothermarchaeota in Hydrothermal Sediment.</title>
        <authorList>
            <person name="Zhou Z."/>
            <person name="Liu Y."/>
            <person name="Xu W."/>
            <person name="Pan J."/>
            <person name="Luo Z.H."/>
            <person name="Li M."/>
        </authorList>
    </citation>
    <scope>NUCLEOTIDE SEQUENCE [LARGE SCALE GENOMIC DNA]</scope>
    <source>
        <strain evidence="2">HyVt-185</strain>
        <strain evidence="3">HyVt-386</strain>
    </source>
</reference>
<accession>A0A7C0X0H2</accession>
<dbReference type="InterPro" id="IPR027275">
    <property type="entry name" value="PRC-brl_dom"/>
</dbReference>
<sequence length="89" mass="9794">MRMELTSLYGLNVYTDRGVRVGQVNDVTIDVNERKVSGIAVGDVNRNLFDIGGGRGIVIPHRWIIAVGDIVIVRHMSMRGEGEEGVEQS</sequence>
<dbReference type="PANTHER" id="PTHR38137:SF1">
    <property type="entry name" value="PRC-BARREL DOMAIN-CONTAINING PROTEIN"/>
    <property type="match status" value="1"/>
</dbReference>
<evidence type="ECO:0000313" key="2">
    <source>
        <dbReference type="EMBL" id="HDM36010.1"/>
    </source>
</evidence>
<protein>
    <submittedName>
        <fullName evidence="2">Photosystem reaction center subunit H</fullName>
    </submittedName>
</protein>
<proteinExistence type="predicted"/>
<name>A0A7C0X0H2_9EURY</name>
<feature type="domain" description="PRC-barrel" evidence="1">
    <location>
        <begin position="3"/>
        <end position="74"/>
    </location>
</feature>
<dbReference type="SUPFAM" id="SSF50346">
    <property type="entry name" value="PRC-barrel domain"/>
    <property type="match status" value="1"/>
</dbReference>
<comment type="caution">
    <text evidence="2">The sequence shown here is derived from an EMBL/GenBank/DDBJ whole genome shotgun (WGS) entry which is preliminary data.</text>
</comment>
<dbReference type="Gene3D" id="2.30.30.240">
    <property type="entry name" value="PRC-barrel domain"/>
    <property type="match status" value="1"/>
</dbReference>
<dbReference type="Proteomes" id="UP000885936">
    <property type="component" value="Unassembled WGS sequence"/>
</dbReference>
<dbReference type="Pfam" id="PF05239">
    <property type="entry name" value="PRC"/>
    <property type="match status" value="1"/>
</dbReference>
<organism evidence="2">
    <name type="scientific">Candidatus Syntropharchaeum butanivorans</name>
    <dbReference type="NCBI Taxonomy" id="1839936"/>
    <lineage>
        <taxon>Archaea</taxon>
        <taxon>Methanobacteriati</taxon>
        <taxon>Methanobacteriota</taxon>
        <taxon>Stenosarchaea group</taxon>
        <taxon>Methanomicrobia</taxon>
        <taxon>Methanosarcinales</taxon>
        <taxon>ANME-2 cluster</taxon>
        <taxon>Candidatus Syntropharchaeum</taxon>
    </lineage>
</organism>
<dbReference type="EMBL" id="DRIE01000116">
    <property type="protein sequence ID" value="HEC57626.1"/>
    <property type="molecule type" value="Genomic_DNA"/>
</dbReference>
<dbReference type="AlphaFoldDB" id="A0A7C0X0H2"/>
<dbReference type="Proteomes" id="UP000885863">
    <property type="component" value="Unassembled WGS sequence"/>
</dbReference>
<dbReference type="EMBL" id="DQZR01000081">
    <property type="protein sequence ID" value="HDM36010.1"/>
    <property type="molecule type" value="Genomic_DNA"/>
</dbReference>
<evidence type="ECO:0000313" key="3">
    <source>
        <dbReference type="EMBL" id="HEC57626.1"/>
    </source>
</evidence>